<dbReference type="EMBL" id="AKOC01000014">
    <property type="protein sequence ID" value="EJB41945.1"/>
    <property type="molecule type" value="Genomic_DNA"/>
</dbReference>
<dbReference type="PATRIC" id="fig|992034.3.peg.1245"/>
<dbReference type="AlphaFoldDB" id="J0JUR1"/>
<comment type="caution">
    <text evidence="2">The sequence shown here is derived from an EMBL/GenBank/DDBJ whole genome shotgun (WGS) entry which is preliminary data.</text>
</comment>
<accession>J0JUR1</accession>
<organism evidence="2 3">
    <name type="scientific">Helicobacter pylori Hp A-9</name>
    <dbReference type="NCBI Taxonomy" id="992034"/>
    <lineage>
        <taxon>Bacteria</taxon>
        <taxon>Pseudomonadati</taxon>
        <taxon>Campylobacterota</taxon>
        <taxon>Epsilonproteobacteria</taxon>
        <taxon>Campylobacterales</taxon>
        <taxon>Helicobacteraceae</taxon>
        <taxon>Helicobacter</taxon>
    </lineage>
</organism>
<reference evidence="2 3" key="1">
    <citation type="submission" date="2012-04" db="EMBL/GenBank/DDBJ databases">
        <title>Genome sequence of Helicobacter pylori Hp A-9.</title>
        <authorList>
            <person name="Blanchard T.G."/>
            <person name="Czinn S.J."/>
            <person name="McCracken C."/>
            <person name="Abolude K."/>
            <person name="Maroo A."/>
            <person name="Santana-Cruz I."/>
            <person name="Tallon L.J."/>
            <person name="Ficke F.W.F."/>
        </authorList>
    </citation>
    <scope>NUCLEOTIDE SEQUENCE [LARGE SCALE GENOMIC DNA]</scope>
    <source>
        <strain evidence="2 3">Hp A-9</strain>
    </source>
</reference>
<keyword evidence="1" id="KW-0812">Transmembrane</keyword>
<name>J0JUR1_HELPX</name>
<sequence>MFVNVLVLFFLNLIFILYLYSLLVLLLIPCFFFCLVFYFGVLNAQGFGF</sequence>
<keyword evidence="1" id="KW-1133">Transmembrane helix</keyword>
<evidence type="ECO:0000313" key="2">
    <source>
        <dbReference type="EMBL" id="EJB41945.1"/>
    </source>
</evidence>
<feature type="transmembrane region" description="Helical" evidence="1">
    <location>
        <begin position="6"/>
        <end position="39"/>
    </location>
</feature>
<proteinExistence type="predicted"/>
<protein>
    <submittedName>
        <fullName evidence="2">Putative membrane protein</fullName>
    </submittedName>
</protein>
<evidence type="ECO:0000256" key="1">
    <source>
        <dbReference type="SAM" id="Phobius"/>
    </source>
</evidence>
<gene>
    <name evidence="2" type="ORF">HPHPA9_1295</name>
</gene>
<keyword evidence="1" id="KW-0472">Membrane</keyword>
<dbReference type="Proteomes" id="UP000005483">
    <property type="component" value="Unassembled WGS sequence"/>
</dbReference>
<evidence type="ECO:0000313" key="3">
    <source>
        <dbReference type="Proteomes" id="UP000005483"/>
    </source>
</evidence>